<name>A0A397IQ72_9GLOM</name>
<accession>A0A397IQ72</accession>
<comment type="caution">
    <text evidence="1">The sequence shown here is derived from an EMBL/GenBank/DDBJ whole genome shotgun (WGS) entry which is preliminary data.</text>
</comment>
<dbReference type="Proteomes" id="UP000266861">
    <property type="component" value="Unassembled WGS sequence"/>
</dbReference>
<dbReference type="AlphaFoldDB" id="A0A397IQ72"/>
<evidence type="ECO:0000313" key="2">
    <source>
        <dbReference type="Proteomes" id="UP000266861"/>
    </source>
</evidence>
<proteinExistence type="predicted"/>
<protein>
    <submittedName>
        <fullName evidence="1">Uncharacterized protein</fullName>
    </submittedName>
</protein>
<dbReference type="EMBL" id="PQFF01000201">
    <property type="protein sequence ID" value="RHZ75294.1"/>
    <property type="molecule type" value="Genomic_DNA"/>
</dbReference>
<sequence>MVNTQAQRGESKDSSKIDLPELVWQRFEDLWNEIFPEEEMIFGRGGKCVNLVSEFKNENIKIKTENAKLKHDKKGVETENIKLKQELAQILLNEELVIEYRPSFMEGLELYAFFRNKSR</sequence>
<organism evidence="1 2">
    <name type="scientific">Diversispora epigaea</name>
    <dbReference type="NCBI Taxonomy" id="1348612"/>
    <lineage>
        <taxon>Eukaryota</taxon>
        <taxon>Fungi</taxon>
        <taxon>Fungi incertae sedis</taxon>
        <taxon>Mucoromycota</taxon>
        <taxon>Glomeromycotina</taxon>
        <taxon>Glomeromycetes</taxon>
        <taxon>Diversisporales</taxon>
        <taxon>Diversisporaceae</taxon>
        <taxon>Diversispora</taxon>
    </lineage>
</organism>
<keyword evidence="2" id="KW-1185">Reference proteome</keyword>
<evidence type="ECO:0000313" key="1">
    <source>
        <dbReference type="EMBL" id="RHZ75294.1"/>
    </source>
</evidence>
<reference evidence="1 2" key="1">
    <citation type="submission" date="2018-08" db="EMBL/GenBank/DDBJ databases">
        <title>Genome and evolution of the arbuscular mycorrhizal fungus Diversispora epigaea (formerly Glomus versiforme) and its bacterial endosymbionts.</title>
        <authorList>
            <person name="Sun X."/>
            <person name="Fei Z."/>
            <person name="Harrison M."/>
        </authorList>
    </citation>
    <scope>NUCLEOTIDE SEQUENCE [LARGE SCALE GENOMIC DNA]</scope>
    <source>
        <strain evidence="1 2">IT104</strain>
    </source>
</reference>
<gene>
    <name evidence="1" type="ORF">Glove_216g74</name>
</gene>